<gene>
    <name evidence="1" type="ORF">SK128_024754</name>
</gene>
<proteinExistence type="predicted"/>
<comment type="caution">
    <text evidence="1">The sequence shown here is derived from an EMBL/GenBank/DDBJ whole genome shotgun (WGS) entry which is preliminary data.</text>
</comment>
<sequence>DSEAHLKVWTEMVVTVFDLISQLSDAELQPLLPLLFSTVRSLTAHAHDPHLRQVVAELLTRVASLYGFSPAE</sequence>
<feature type="non-terminal residue" evidence="1">
    <location>
        <position position="1"/>
    </location>
</feature>
<organism evidence="1 2">
    <name type="scientific">Halocaridina rubra</name>
    <name type="common">Hawaiian red shrimp</name>
    <dbReference type="NCBI Taxonomy" id="373956"/>
    <lineage>
        <taxon>Eukaryota</taxon>
        <taxon>Metazoa</taxon>
        <taxon>Ecdysozoa</taxon>
        <taxon>Arthropoda</taxon>
        <taxon>Crustacea</taxon>
        <taxon>Multicrustacea</taxon>
        <taxon>Malacostraca</taxon>
        <taxon>Eumalacostraca</taxon>
        <taxon>Eucarida</taxon>
        <taxon>Decapoda</taxon>
        <taxon>Pleocyemata</taxon>
        <taxon>Caridea</taxon>
        <taxon>Atyoidea</taxon>
        <taxon>Atyidae</taxon>
        <taxon>Halocaridina</taxon>
    </lineage>
</organism>
<keyword evidence="2" id="KW-1185">Reference proteome</keyword>
<dbReference type="EMBL" id="JAXCGZ010011647">
    <property type="protein sequence ID" value="KAK7074356.1"/>
    <property type="molecule type" value="Genomic_DNA"/>
</dbReference>
<evidence type="ECO:0000313" key="2">
    <source>
        <dbReference type="Proteomes" id="UP001381693"/>
    </source>
</evidence>
<name>A0AAN8WXT3_HALRR</name>
<dbReference type="AlphaFoldDB" id="A0AAN8WXT3"/>
<evidence type="ECO:0000313" key="1">
    <source>
        <dbReference type="EMBL" id="KAK7074356.1"/>
    </source>
</evidence>
<dbReference type="Proteomes" id="UP001381693">
    <property type="component" value="Unassembled WGS sequence"/>
</dbReference>
<reference evidence="1 2" key="1">
    <citation type="submission" date="2023-11" db="EMBL/GenBank/DDBJ databases">
        <title>Halocaridina rubra genome assembly.</title>
        <authorList>
            <person name="Smith C."/>
        </authorList>
    </citation>
    <scope>NUCLEOTIDE SEQUENCE [LARGE SCALE GENOMIC DNA]</scope>
    <source>
        <strain evidence="1">EP-1</strain>
        <tissue evidence="1">Whole</tissue>
    </source>
</reference>
<accession>A0AAN8WXT3</accession>
<protein>
    <submittedName>
        <fullName evidence="1">Uncharacterized protein</fullName>
    </submittedName>
</protein>